<comment type="caution">
    <text evidence="1">The sequence shown here is derived from an EMBL/GenBank/DDBJ whole genome shotgun (WGS) entry which is preliminary data.</text>
</comment>
<accession>A0ACC2LJE8</accession>
<organism evidence="1 2">
    <name type="scientific">Persea americana</name>
    <name type="common">Avocado</name>
    <dbReference type="NCBI Taxonomy" id="3435"/>
    <lineage>
        <taxon>Eukaryota</taxon>
        <taxon>Viridiplantae</taxon>
        <taxon>Streptophyta</taxon>
        <taxon>Embryophyta</taxon>
        <taxon>Tracheophyta</taxon>
        <taxon>Spermatophyta</taxon>
        <taxon>Magnoliopsida</taxon>
        <taxon>Magnoliidae</taxon>
        <taxon>Laurales</taxon>
        <taxon>Lauraceae</taxon>
        <taxon>Persea</taxon>
    </lineage>
</organism>
<gene>
    <name evidence="1" type="ORF">MRB53_026921</name>
</gene>
<sequence>MTLARNFPLDSIVDEGEEDDTRINERRVPPKQNEERQREPSAGQDQGLAHIFHPPICPNSVFNPILHKPVIFNILLNRPHSFSTVYYTKDFGNLKLTYYILYRPDASKLDRIIKTLGEAYDDKFLPLIGNEGSEILKKILRDIDIQQLPMKCSRSNVSDYLLISLKSHASEFDIIIKDVQIINVTYSYQFDRCVHESNDDDNKKD</sequence>
<dbReference type="Proteomes" id="UP001234297">
    <property type="component" value="Chromosome 8"/>
</dbReference>
<protein>
    <submittedName>
        <fullName evidence="1">Uncharacterized protein</fullName>
    </submittedName>
</protein>
<proteinExistence type="predicted"/>
<evidence type="ECO:0000313" key="1">
    <source>
        <dbReference type="EMBL" id="KAJ8633585.1"/>
    </source>
</evidence>
<keyword evidence="2" id="KW-1185">Reference proteome</keyword>
<name>A0ACC2LJE8_PERAE</name>
<evidence type="ECO:0000313" key="2">
    <source>
        <dbReference type="Proteomes" id="UP001234297"/>
    </source>
</evidence>
<dbReference type="EMBL" id="CM056816">
    <property type="protein sequence ID" value="KAJ8633585.1"/>
    <property type="molecule type" value="Genomic_DNA"/>
</dbReference>
<reference evidence="1 2" key="1">
    <citation type="journal article" date="2022" name="Hortic Res">
        <title>A haplotype resolved chromosomal level avocado genome allows analysis of novel avocado genes.</title>
        <authorList>
            <person name="Nath O."/>
            <person name="Fletcher S.J."/>
            <person name="Hayward A."/>
            <person name="Shaw L.M."/>
            <person name="Masouleh A.K."/>
            <person name="Furtado A."/>
            <person name="Henry R.J."/>
            <person name="Mitter N."/>
        </authorList>
    </citation>
    <scope>NUCLEOTIDE SEQUENCE [LARGE SCALE GENOMIC DNA]</scope>
    <source>
        <strain evidence="2">cv. Hass</strain>
    </source>
</reference>